<dbReference type="Pfam" id="PF00443">
    <property type="entry name" value="UCH"/>
    <property type="match status" value="1"/>
</dbReference>
<proteinExistence type="inferred from homology"/>
<dbReference type="GO" id="GO:0005634">
    <property type="term" value="C:nucleus"/>
    <property type="evidence" value="ECO:0007669"/>
    <property type="project" value="TreeGrafter"/>
</dbReference>
<organism evidence="9">
    <name type="scientific">viral metagenome</name>
    <dbReference type="NCBI Taxonomy" id="1070528"/>
    <lineage>
        <taxon>unclassified sequences</taxon>
        <taxon>metagenomes</taxon>
        <taxon>organismal metagenomes</taxon>
    </lineage>
</organism>
<keyword evidence="6" id="KW-0378">Hydrolase</keyword>
<dbReference type="PANTHER" id="PTHR24006:SF758">
    <property type="entry name" value="UBIQUITIN CARBOXYL-TERMINAL HYDROLASE 36"/>
    <property type="match status" value="1"/>
</dbReference>
<dbReference type="PROSITE" id="PS50235">
    <property type="entry name" value="USP_3"/>
    <property type="match status" value="1"/>
</dbReference>
<evidence type="ECO:0000256" key="6">
    <source>
        <dbReference type="ARBA" id="ARBA00022801"/>
    </source>
</evidence>
<dbReference type="InterPro" id="IPR050164">
    <property type="entry name" value="Peptidase_C19"/>
</dbReference>
<dbReference type="InterPro" id="IPR018200">
    <property type="entry name" value="USP_CS"/>
</dbReference>
<keyword evidence="7" id="KW-0788">Thiol protease</keyword>
<name>A0A6C0KIA1_9ZZZZ</name>
<evidence type="ECO:0000256" key="2">
    <source>
        <dbReference type="ARBA" id="ARBA00009085"/>
    </source>
</evidence>
<evidence type="ECO:0000256" key="5">
    <source>
        <dbReference type="ARBA" id="ARBA00022786"/>
    </source>
</evidence>
<dbReference type="GO" id="GO:0004843">
    <property type="term" value="F:cysteine-type deubiquitinase activity"/>
    <property type="evidence" value="ECO:0007669"/>
    <property type="project" value="UniProtKB-EC"/>
</dbReference>
<evidence type="ECO:0000256" key="3">
    <source>
        <dbReference type="ARBA" id="ARBA00012759"/>
    </source>
</evidence>
<dbReference type="PROSITE" id="PS00972">
    <property type="entry name" value="USP_1"/>
    <property type="match status" value="1"/>
</dbReference>
<dbReference type="GO" id="GO:0006508">
    <property type="term" value="P:proteolysis"/>
    <property type="evidence" value="ECO:0007669"/>
    <property type="project" value="UniProtKB-KW"/>
</dbReference>
<evidence type="ECO:0000256" key="1">
    <source>
        <dbReference type="ARBA" id="ARBA00000707"/>
    </source>
</evidence>
<comment type="similarity">
    <text evidence="2">Belongs to the peptidase C19 family.</text>
</comment>
<dbReference type="AlphaFoldDB" id="A0A6C0KIA1"/>
<dbReference type="PANTHER" id="PTHR24006">
    <property type="entry name" value="UBIQUITIN CARBOXYL-TERMINAL HYDROLASE"/>
    <property type="match status" value="1"/>
</dbReference>
<dbReference type="GO" id="GO:0005829">
    <property type="term" value="C:cytosol"/>
    <property type="evidence" value="ECO:0007669"/>
    <property type="project" value="TreeGrafter"/>
</dbReference>
<dbReference type="EMBL" id="MN740917">
    <property type="protein sequence ID" value="QHU17732.1"/>
    <property type="molecule type" value="Genomic_DNA"/>
</dbReference>
<evidence type="ECO:0000259" key="8">
    <source>
        <dbReference type="PROSITE" id="PS50235"/>
    </source>
</evidence>
<reference evidence="9" key="1">
    <citation type="journal article" date="2020" name="Nature">
        <title>Giant virus diversity and host interactions through global metagenomics.</title>
        <authorList>
            <person name="Schulz F."/>
            <person name="Roux S."/>
            <person name="Paez-Espino D."/>
            <person name="Jungbluth S."/>
            <person name="Walsh D.A."/>
            <person name="Denef V.J."/>
            <person name="McMahon K.D."/>
            <person name="Konstantinidis K.T."/>
            <person name="Eloe-Fadrosh E.A."/>
            <person name="Kyrpides N.C."/>
            <person name="Woyke T."/>
        </authorList>
    </citation>
    <scope>NUCLEOTIDE SEQUENCE</scope>
    <source>
        <strain evidence="9">GVMAG-S-3300012919-55</strain>
    </source>
</reference>
<dbReference type="InterPro" id="IPR028889">
    <property type="entry name" value="USP"/>
</dbReference>
<evidence type="ECO:0000256" key="7">
    <source>
        <dbReference type="ARBA" id="ARBA00022807"/>
    </source>
</evidence>
<accession>A0A6C0KIA1</accession>
<feature type="domain" description="USP" evidence="8">
    <location>
        <begin position="13"/>
        <end position="343"/>
    </location>
</feature>
<dbReference type="PROSITE" id="PS00973">
    <property type="entry name" value="USP_2"/>
    <property type="match status" value="1"/>
</dbReference>
<keyword evidence="5" id="KW-0833">Ubl conjugation pathway</keyword>
<dbReference type="Gene3D" id="3.90.70.10">
    <property type="entry name" value="Cysteine proteinases"/>
    <property type="match status" value="1"/>
</dbReference>
<dbReference type="GO" id="GO:0016579">
    <property type="term" value="P:protein deubiquitination"/>
    <property type="evidence" value="ECO:0007669"/>
    <property type="project" value="InterPro"/>
</dbReference>
<protein>
    <recommendedName>
        <fullName evidence="3">ubiquitinyl hydrolase 1</fullName>
        <ecNumber evidence="3">3.4.19.12</ecNumber>
    </recommendedName>
</protein>
<sequence>MRNYNCYKGKGLTGLANLGNTCYINSSIQFISHIPELNEYIQYFLQNNTINNNNNILFLKEWHDLHKLMWSKNCIISPNRFIYMIRKISKEKQNELFTGFLQNDSTEFLFFIIQIFHDALQTSSDKNSLFQQNKNNIRNKQFSTFFSNHHNKSYSKLDDLFSIYMKMDISDAQQNTILSSNYEQFYILDLSITPSFHIEDSLKFHFSNEYMNKENDNQFYDDKEKKLKDVVKSTCIYKSSPYLIVQLKRWNHNLKKNQRIVHYDIHGLDIKPYMHHEAEDKTNTKYTLFGIINHSGNIMGGHYFSYIKGFDEKWYEFNDTNIKEISPSNLVSNKNYCFIYRRNK</sequence>
<evidence type="ECO:0000256" key="4">
    <source>
        <dbReference type="ARBA" id="ARBA00022670"/>
    </source>
</evidence>
<comment type="catalytic activity">
    <reaction evidence="1">
        <text>Thiol-dependent hydrolysis of ester, thioester, amide, peptide and isopeptide bonds formed by the C-terminal Gly of ubiquitin (a 76-residue protein attached to proteins as an intracellular targeting signal).</text>
        <dbReference type="EC" id="3.4.19.12"/>
    </reaction>
</comment>
<dbReference type="InterPro" id="IPR038765">
    <property type="entry name" value="Papain-like_cys_pep_sf"/>
</dbReference>
<evidence type="ECO:0000313" key="9">
    <source>
        <dbReference type="EMBL" id="QHU17732.1"/>
    </source>
</evidence>
<dbReference type="EC" id="3.4.19.12" evidence="3"/>
<dbReference type="SUPFAM" id="SSF54001">
    <property type="entry name" value="Cysteine proteinases"/>
    <property type="match status" value="1"/>
</dbReference>
<dbReference type="InterPro" id="IPR001394">
    <property type="entry name" value="Peptidase_C19_UCH"/>
</dbReference>
<keyword evidence="4" id="KW-0645">Protease</keyword>